<dbReference type="RefSeq" id="XP_018154992.1">
    <property type="nucleotide sequence ID" value="XM_018305568.1"/>
</dbReference>
<protein>
    <submittedName>
        <fullName evidence="1">Uncharacterized protein</fullName>
    </submittedName>
</protein>
<reference evidence="4" key="4">
    <citation type="journal article" date="2017" name="BMC Genomics">
        <title>Gapless genome assembly of Colletotrichum higginsianum reveals chromosome structure and association of transposable elements with secondary metabolite gene clusters.</title>
        <authorList>
            <person name="Dallery J.-F."/>
            <person name="Lapalu N."/>
            <person name="Zampounis A."/>
            <person name="Pigne S."/>
            <person name="Luyten I."/>
            <person name="Amselem J."/>
            <person name="Wittenberg A.H.J."/>
            <person name="Zhou S."/>
            <person name="de Queiroz M.V."/>
            <person name="Robin G.P."/>
            <person name="Auger A."/>
            <person name="Hainaut M."/>
            <person name="Henrissat B."/>
            <person name="Kim K.-T."/>
            <person name="Lee Y.-H."/>
            <person name="Lespinet O."/>
            <person name="Schwartz D.C."/>
            <person name="Thon M.R."/>
            <person name="O'Connell R.J."/>
        </authorList>
    </citation>
    <scope>NUCLEOTIDE SEQUENCE [LARGE SCALE GENOMIC DNA]</scope>
    <source>
        <strain evidence="4">IMI 349063</strain>
    </source>
</reference>
<dbReference type="AlphaFoldDB" id="H1V1G8"/>
<reference evidence="1" key="1">
    <citation type="submission" date="2011-12" db="EMBL/GenBank/DDBJ databases">
        <title>The genome sequence of Colletotrichum higginsianum IMI 34906.</title>
        <authorList>
            <person name="Ma L.-J."/>
            <person name="O'Connell R."/>
            <person name="van Themaat E.V.L."/>
            <person name="Stueber K."/>
            <person name="Young S.K."/>
            <person name="Zeng Q."/>
            <person name="Gargeya S."/>
            <person name="Fitzgerald M."/>
            <person name="Haas B."/>
            <person name="Abouelleil A."/>
            <person name="Alvarado L."/>
            <person name="Arachchi H.M."/>
            <person name="Berlin A."/>
            <person name="Chapman S.B."/>
            <person name="Gearin G."/>
            <person name="Goldberg J."/>
            <person name="Griggs A."/>
            <person name="Gujja S."/>
            <person name="Hansen M."/>
            <person name="Heiman D."/>
            <person name="Howarth C."/>
            <person name="Larimer J."/>
            <person name="Lui A."/>
            <person name="MacDonald P.J.P."/>
            <person name="McCowen C."/>
            <person name="Montmayeur A."/>
            <person name="Murphy C."/>
            <person name="Neiman D."/>
            <person name="Pearson M."/>
            <person name="Priest M."/>
            <person name="Roberts A."/>
            <person name="Saif S."/>
            <person name="Shea T."/>
            <person name="Sisk P."/>
            <person name="Stolte C."/>
            <person name="Sykes S."/>
            <person name="Wortman J."/>
            <person name="Nusbaum C."/>
            <person name="Birren B."/>
        </authorList>
    </citation>
    <scope>NUCLEOTIDE SEQUENCE [LARGE SCALE GENOMIC DNA]</scope>
    <source>
        <strain evidence="1">IMI 349063</strain>
    </source>
</reference>
<reference evidence="2" key="3">
    <citation type="submission" date="2016-02" db="EMBL/GenBank/DDBJ databases">
        <title>Resequencing and annotation of the Colletotrichum higginsianum genome.</title>
        <authorList>
            <person name="O'Connell R."/>
            <person name="Zambounis A."/>
            <person name="Thon M."/>
            <person name="Dallery J.-F."/>
        </authorList>
    </citation>
    <scope>NUCLEOTIDE SEQUENCE [LARGE SCALE GENOMIC DNA]</scope>
    <source>
        <strain evidence="2">IMI 349063</strain>
    </source>
</reference>
<dbReference type="STRING" id="759273.H1V1G8"/>
<dbReference type="GeneID" id="28869675"/>
<evidence type="ECO:0000313" key="2">
    <source>
        <dbReference type="EMBL" id="OBR06474.1"/>
    </source>
</evidence>
<dbReference type="EMBL" id="LTAN01000007">
    <property type="protein sequence ID" value="OBR06474.1"/>
    <property type="molecule type" value="Genomic_DNA"/>
</dbReference>
<organism evidence="1 3">
    <name type="scientific">Colletotrichum higginsianum (strain IMI 349063)</name>
    <name type="common">Crucifer anthracnose fungus</name>
    <dbReference type="NCBI Taxonomy" id="759273"/>
    <lineage>
        <taxon>Eukaryota</taxon>
        <taxon>Fungi</taxon>
        <taxon>Dikarya</taxon>
        <taxon>Ascomycota</taxon>
        <taxon>Pezizomycotina</taxon>
        <taxon>Sordariomycetes</taxon>
        <taxon>Hypocreomycetidae</taxon>
        <taxon>Glomerellales</taxon>
        <taxon>Glomerellaceae</taxon>
        <taxon>Colletotrichum</taxon>
        <taxon>Colletotrichum destructivum species complex</taxon>
    </lineage>
</organism>
<evidence type="ECO:0000313" key="1">
    <source>
        <dbReference type="EMBL" id="CCF34070.1"/>
    </source>
</evidence>
<dbReference type="EMBL" id="CACQ02001001">
    <property type="protein sequence ID" value="CCF34070.1"/>
    <property type="molecule type" value="Genomic_DNA"/>
</dbReference>
<evidence type="ECO:0000313" key="4">
    <source>
        <dbReference type="Proteomes" id="UP000092177"/>
    </source>
</evidence>
<keyword evidence="4" id="KW-1185">Reference proteome</keyword>
<evidence type="ECO:0000313" key="3">
    <source>
        <dbReference type="Proteomes" id="UP000007174"/>
    </source>
</evidence>
<reference evidence="3" key="2">
    <citation type="journal article" date="2012" name="Nat. Genet.">
        <title>Lifestyle transitions in plant pathogenic Colletotrichum fungi deciphered by genome and transcriptome analyses.</title>
        <authorList>
            <person name="O'Connell R.J."/>
            <person name="Thon M.R."/>
            <person name="Hacquard S."/>
            <person name="Amyotte S.G."/>
            <person name="Kleemann J."/>
            <person name="Torres M.F."/>
            <person name="Damm U."/>
            <person name="Buiate E.A."/>
            <person name="Epstein L."/>
            <person name="Alkan N."/>
            <person name="Altmueller J."/>
            <person name="Alvarado-Balderrama L."/>
            <person name="Bauser C.A."/>
            <person name="Becker C."/>
            <person name="Birren B.W."/>
            <person name="Chen Z."/>
            <person name="Choi J."/>
            <person name="Crouch J.A."/>
            <person name="Duvick J.P."/>
            <person name="Farman M.A."/>
            <person name="Gan P."/>
            <person name="Heiman D."/>
            <person name="Henrissat B."/>
            <person name="Howard R.J."/>
            <person name="Kabbage M."/>
            <person name="Koch C."/>
            <person name="Kracher B."/>
            <person name="Kubo Y."/>
            <person name="Law A.D."/>
            <person name="Lebrun M.-H."/>
            <person name="Lee Y.-H."/>
            <person name="Miyara I."/>
            <person name="Moore N."/>
            <person name="Neumann U."/>
            <person name="Nordstroem K."/>
            <person name="Panaccione D.G."/>
            <person name="Panstruga R."/>
            <person name="Place M."/>
            <person name="Proctor R.H."/>
            <person name="Prusky D."/>
            <person name="Rech G."/>
            <person name="Reinhardt R."/>
            <person name="Rollins J.A."/>
            <person name="Rounsley S."/>
            <person name="Schardl C.L."/>
            <person name="Schwartz D.C."/>
            <person name="Shenoy N."/>
            <person name="Shirasu K."/>
            <person name="Sikhakolli U.R."/>
            <person name="Stueber K."/>
            <person name="Sukno S.A."/>
            <person name="Sweigard J.A."/>
            <person name="Takano Y."/>
            <person name="Takahara H."/>
            <person name="Trail F."/>
            <person name="van der Does H.C."/>
            <person name="Voll L.M."/>
            <person name="Will I."/>
            <person name="Young S."/>
            <person name="Zeng Q."/>
            <person name="Zhang J."/>
            <person name="Zhou S."/>
            <person name="Dickman M.B."/>
            <person name="Schulze-Lefert P."/>
            <person name="Ver Loren van Themaat E."/>
            <person name="Ma L.-J."/>
            <person name="Vaillancourt L.J."/>
        </authorList>
    </citation>
    <scope>NUCLEOTIDE SEQUENCE [LARGE SCALE GENOMIC DNA]</scope>
    <source>
        <strain evidence="3">IMI 349063</strain>
    </source>
</reference>
<name>H1V1G8_COLHI</name>
<accession>H1V1G8</accession>
<dbReference type="VEuPathDB" id="FungiDB:CH63R_10594"/>
<proteinExistence type="predicted"/>
<dbReference type="Proteomes" id="UP000092177">
    <property type="component" value="Unassembled WGS sequence"/>
</dbReference>
<dbReference type="KEGG" id="chig:CH63R_10594"/>
<sequence length="390" mass="45073">MTSAKAAATTFRGLLSEDAPYPILDSLTSCLTIPEVFGLQRVCRSFRWLPGHLLKTRLNIERHLRAFVSNPRQFRERMGQYGGIISRGFALNFFVPGCLRTPYLDVFLETGPRAEHFARYLRLEELYVENESEHDDGDEPQTPAEMLLHNAKRGTTIRLTLTDGFPLLSILKTACTTADLKFITRDKAYSLFPIVTIQEHKLYPLSRLTDDFGRRLMEYAHHGWTTRDVIWPDWTRKKFKGMECRRVGDRFSLVVDFADNIDTPMSTPSHVIDHSQYEVLGTATTIGLNRSQRRDDHFLIEVKSLTSHALRHSFTIGVSTSWNLFLSQRLERWVLVELYKMGSTDRPHNFTTNVPPFPYQISLPASFTPPTTWDYADDQVATWYKEWESQ</sequence>
<dbReference type="OrthoDB" id="10025998at2759"/>
<dbReference type="eggNOG" id="ENOG502S6I6">
    <property type="taxonomic scope" value="Eukaryota"/>
</dbReference>
<dbReference type="HOGENOM" id="CLU_036419_1_0_1"/>
<dbReference type="Proteomes" id="UP000007174">
    <property type="component" value="Unassembled WGS sequence"/>
</dbReference>
<gene>
    <name evidence="1" type="ORF">CH063_01073</name>
    <name evidence="2" type="ORF">CH63R_10594</name>
</gene>